<keyword evidence="1" id="KW-1185">Reference proteome</keyword>
<sequence>MAIKSQILADFMDDFSPSLVPEVEKELLLKTGTSSEVWTLFTDGALNVRGSEIGIVQKPPTDGIIRQSIKTTRFTNNEAEYEAMIAGLELAKGLRAKVVEARCDSHLVVNQVNGSFKVQEDRMQRYLDKIQVTLQRFKEWTLIHILQE</sequence>
<organism evidence="1 2">
    <name type="scientific">Nicotiana tabacum</name>
    <name type="common">Common tobacco</name>
    <dbReference type="NCBI Taxonomy" id="4097"/>
    <lineage>
        <taxon>Eukaryota</taxon>
        <taxon>Viridiplantae</taxon>
        <taxon>Streptophyta</taxon>
        <taxon>Embryophyta</taxon>
        <taxon>Tracheophyta</taxon>
        <taxon>Spermatophyta</taxon>
        <taxon>Magnoliopsida</taxon>
        <taxon>eudicotyledons</taxon>
        <taxon>Gunneridae</taxon>
        <taxon>Pentapetalae</taxon>
        <taxon>asterids</taxon>
        <taxon>lamiids</taxon>
        <taxon>Solanales</taxon>
        <taxon>Solanaceae</taxon>
        <taxon>Nicotianoideae</taxon>
        <taxon>Nicotianeae</taxon>
        <taxon>Nicotiana</taxon>
    </lineage>
</organism>
<dbReference type="RefSeq" id="XP_075101156.1">
    <property type="nucleotide sequence ID" value="XM_075245055.1"/>
</dbReference>
<accession>A0AC58TVC5</accession>
<gene>
    <name evidence="2" type="primary">LOC142176761</name>
</gene>
<evidence type="ECO:0000313" key="1">
    <source>
        <dbReference type="Proteomes" id="UP000790787"/>
    </source>
</evidence>
<reference evidence="2" key="2">
    <citation type="submission" date="2025-08" db="UniProtKB">
        <authorList>
            <consortium name="RefSeq"/>
        </authorList>
    </citation>
    <scope>IDENTIFICATION</scope>
    <source>
        <tissue evidence="2">Leaf</tissue>
    </source>
</reference>
<evidence type="ECO:0000313" key="2">
    <source>
        <dbReference type="RefSeq" id="XP_075101156.1"/>
    </source>
</evidence>
<proteinExistence type="predicted"/>
<reference evidence="1" key="1">
    <citation type="journal article" date="2014" name="Nat. Commun.">
        <title>The tobacco genome sequence and its comparison with those of tomato and potato.</title>
        <authorList>
            <person name="Sierro N."/>
            <person name="Battey J.N."/>
            <person name="Ouadi S."/>
            <person name="Bakaher N."/>
            <person name="Bovet L."/>
            <person name="Willig A."/>
            <person name="Goepfert S."/>
            <person name="Peitsch M.C."/>
            <person name="Ivanov N.V."/>
        </authorList>
    </citation>
    <scope>NUCLEOTIDE SEQUENCE [LARGE SCALE GENOMIC DNA]</scope>
</reference>
<protein>
    <submittedName>
        <fullName evidence="2">Uncharacterized protein LOC142176761</fullName>
    </submittedName>
</protein>
<name>A0AC58TVC5_TOBAC</name>
<dbReference type="Proteomes" id="UP000790787">
    <property type="component" value="Chromosome 3"/>
</dbReference>